<dbReference type="Proteomes" id="UP001151760">
    <property type="component" value="Unassembled WGS sequence"/>
</dbReference>
<reference evidence="2" key="1">
    <citation type="journal article" date="2022" name="Int. J. Mol. Sci.">
        <title>Draft Genome of Tanacetum Coccineum: Genomic Comparison of Closely Related Tanacetum-Family Plants.</title>
        <authorList>
            <person name="Yamashiro T."/>
            <person name="Shiraishi A."/>
            <person name="Nakayama K."/>
            <person name="Satake H."/>
        </authorList>
    </citation>
    <scope>NUCLEOTIDE SEQUENCE</scope>
</reference>
<evidence type="ECO:0000313" key="2">
    <source>
        <dbReference type="EMBL" id="GJT27128.1"/>
    </source>
</evidence>
<reference evidence="2" key="2">
    <citation type="submission" date="2022-01" db="EMBL/GenBank/DDBJ databases">
        <authorList>
            <person name="Yamashiro T."/>
            <person name="Shiraishi A."/>
            <person name="Satake H."/>
            <person name="Nakayama K."/>
        </authorList>
    </citation>
    <scope>NUCLEOTIDE SEQUENCE</scope>
</reference>
<accession>A0ABQ5CK21</accession>
<protein>
    <submittedName>
        <fullName evidence="2">Reverse transcriptase domain-containing protein</fullName>
    </submittedName>
</protein>
<dbReference type="EMBL" id="BQNB010014351">
    <property type="protein sequence ID" value="GJT27128.1"/>
    <property type="molecule type" value="Genomic_DNA"/>
</dbReference>
<evidence type="ECO:0000313" key="3">
    <source>
        <dbReference type="Proteomes" id="UP001151760"/>
    </source>
</evidence>
<keyword evidence="3" id="KW-1185">Reference proteome</keyword>
<dbReference type="PANTHER" id="PTHR33067:SF9">
    <property type="entry name" value="RNA-DIRECTED DNA POLYMERASE"/>
    <property type="match status" value="1"/>
</dbReference>
<dbReference type="CDD" id="cd00303">
    <property type="entry name" value="retropepsin_like"/>
    <property type="match status" value="1"/>
</dbReference>
<gene>
    <name evidence="2" type="ORF">Tco_0907403</name>
</gene>
<keyword evidence="2" id="KW-0548">Nucleotidyltransferase</keyword>
<evidence type="ECO:0000256" key="1">
    <source>
        <dbReference type="SAM" id="MobiDB-lite"/>
    </source>
</evidence>
<keyword evidence="2" id="KW-0808">Transferase</keyword>
<sequence>MLTKFMNTNTASTSGLGSLPSNTVANPRGDIKAITTRSGVSYDGPSIPPLPSSLPKVVEHEPKVTKDMVQPSIENIQPSEVQAQNDEPVVALKTKPTIPYPSRINKEKLREKEDLLALNFMEIFQNLHFELSFADALLHMQKFAPMFRKLLNNKDKILDLTKTSVTKNCSAVILKKFPQKLGDPGRFLIPCDFPEIDECLALADHGASINLMPLCVWEKLNLPNLTKTQMIHELADQTISTPIGIAEDVPLILERPFMRTTRDLIDVHGEQMTLRHDDQSITFKVGDTKTFSYNTIESVNRVDVIDVACEEFAQEVLRFSNISKSGNPTPTLEPILSTSPPSLTPFEGGDFILEEIEACLTSKSIPPGIDDADFDPKEDLLTLERLLNSDPSSTLPPEEQKFEELKTVEPSSDELPELELKDLPPHLEYAFLEGTDKLPVIIAKDLKDEDKTALLKVLRSHKRAIAWKISDIKGIDPKFYTHKILMEDNVKPTVQHQR</sequence>
<dbReference type="Gene3D" id="2.40.70.10">
    <property type="entry name" value="Acid Proteases"/>
    <property type="match status" value="1"/>
</dbReference>
<dbReference type="GO" id="GO:0003964">
    <property type="term" value="F:RNA-directed DNA polymerase activity"/>
    <property type="evidence" value="ECO:0007669"/>
    <property type="project" value="UniProtKB-KW"/>
</dbReference>
<proteinExistence type="predicted"/>
<dbReference type="PANTHER" id="PTHR33067">
    <property type="entry name" value="RNA-DIRECTED DNA POLYMERASE-RELATED"/>
    <property type="match status" value="1"/>
</dbReference>
<comment type="caution">
    <text evidence="2">The sequence shown here is derived from an EMBL/GenBank/DDBJ whole genome shotgun (WGS) entry which is preliminary data.</text>
</comment>
<feature type="region of interest" description="Disordered" evidence="1">
    <location>
        <begin position="1"/>
        <end position="24"/>
    </location>
</feature>
<dbReference type="InterPro" id="IPR021109">
    <property type="entry name" value="Peptidase_aspartic_dom_sf"/>
</dbReference>
<keyword evidence="2" id="KW-0695">RNA-directed DNA polymerase</keyword>
<name>A0ABQ5CK21_9ASTR</name>
<organism evidence="2 3">
    <name type="scientific">Tanacetum coccineum</name>
    <dbReference type="NCBI Taxonomy" id="301880"/>
    <lineage>
        <taxon>Eukaryota</taxon>
        <taxon>Viridiplantae</taxon>
        <taxon>Streptophyta</taxon>
        <taxon>Embryophyta</taxon>
        <taxon>Tracheophyta</taxon>
        <taxon>Spermatophyta</taxon>
        <taxon>Magnoliopsida</taxon>
        <taxon>eudicotyledons</taxon>
        <taxon>Gunneridae</taxon>
        <taxon>Pentapetalae</taxon>
        <taxon>asterids</taxon>
        <taxon>campanulids</taxon>
        <taxon>Asterales</taxon>
        <taxon>Asteraceae</taxon>
        <taxon>Asteroideae</taxon>
        <taxon>Anthemideae</taxon>
        <taxon>Anthemidinae</taxon>
        <taxon>Tanacetum</taxon>
    </lineage>
</organism>